<dbReference type="AlphaFoldDB" id="A0A7Y0BSP9"/>
<comment type="caution">
    <text evidence="4">The sequence shown here is derived from an EMBL/GenBank/DDBJ whole genome shotgun (WGS) entry which is preliminary data.</text>
</comment>
<gene>
    <name evidence="4" type="ORF">HHL27_19715</name>
</gene>
<evidence type="ECO:0000313" key="4">
    <source>
        <dbReference type="EMBL" id="NML95907.1"/>
    </source>
</evidence>
<evidence type="ECO:0000313" key="5">
    <source>
        <dbReference type="Proteomes" id="UP000583556"/>
    </source>
</evidence>
<dbReference type="Pfam" id="PF03743">
    <property type="entry name" value="TrbI"/>
    <property type="match status" value="1"/>
</dbReference>
<evidence type="ECO:0000256" key="2">
    <source>
        <dbReference type="SAM" id="MobiDB-lite"/>
    </source>
</evidence>
<keyword evidence="3" id="KW-0812">Transmembrane</keyword>
<keyword evidence="3" id="KW-0472">Membrane</keyword>
<keyword evidence="3" id="KW-1133">Transmembrane helix</keyword>
<reference evidence="4 5" key="1">
    <citation type="submission" date="2020-04" db="EMBL/GenBank/DDBJ databases">
        <title>Novosphingobium sp. TW-4 isolated from soil.</title>
        <authorList>
            <person name="Dahal R.H."/>
            <person name="Chaudhary D.K."/>
        </authorList>
    </citation>
    <scope>NUCLEOTIDE SEQUENCE [LARGE SCALE GENOMIC DNA]</scope>
    <source>
        <strain evidence="4 5">TW-4</strain>
    </source>
</reference>
<keyword evidence="5" id="KW-1185">Reference proteome</keyword>
<dbReference type="Proteomes" id="UP000583556">
    <property type="component" value="Unassembled WGS sequence"/>
</dbReference>
<dbReference type="InterPro" id="IPR005498">
    <property type="entry name" value="T4SS_VirB10/TraB/TrbI"/>
</dbReference>
<protein>
    <submittedName>
        <fullName evidence="4">Conjugal transfer protein TraB</fullName>
    </submittedName>
</protein>
<name>A0A7Y0BSP9_9SPHN</name>
<accession>A0A7Y0BSP9</accession>
<proteinExistence type="predicted"/>
<organism evidence="4 5">
    <name type="scientific">Novosphingobium olei</name>
    <dbReference type="NCBI Taxonomy" id="2728851"/>
    <lineage>
        <taxon>Bacteria</taxon>
        <taxon>Pseudomonadati</taxon>
        <taxon>Pseudomonadota</taxon>
        <taxon>Alphaproteobacteria</taxon>
        <taxon>Sphingomonadales</taxon>
        <taxon>Sphingomonadaceae</taxon>
        <taxon>Novosphingobium</taxon>
    </lineage>
</organism>
<feature type="region of interest" description="Disordered" evidence="2">
    <location>
        <begin position="1"/>
        <end position="21"/>
    </location>
</feature>
<dbReference type="RefSeq" id="WP_169495112.1">
    <property type="nucleotide sequence ID" value="NZ_JABBGM010000014.1"/>
</dbReference>
<feature type="transmembrane region" description="Helical" evidence="3">
    <location>
        <begin position="35"/>
        <end position="53"/>
    </location>
</feature>
<dbReference type="EMBL" id="JABBGM010000014">
    <property type="protein sequence ID" value="NML95907.1"/>
    <property type="molecule type" value="Genomic_DNA"/>
</dbReference>
<evidence type="ECO:0000256" key="3">
    <source>
        <dbReference type="SAM" id="Phobius"/>
    </source>
</evidence>
<keyword evidence="1" id="KW-0175">Coiled coil</keyword>
<dbReference type="CDD" id="cd16430">
    <property type="entry name" value="TraB"/>
    <property type="match status" value="1"/>
</dbReference>
<feature type="coiled-coil region" evidence="1">
    <location>
        <begin position="97"/>
        <end position="159"/>
    </location>
</feature>
<evidence type="ECO:0000256" key="1">
    <source>
        <dbReference type="SAM" id="Coils"/>
    </source>
</evidence>
<sequence length="446" mass="46631">MIRNPFRRGEAPSEASEADAQDLHRNVAAERRQKLLFYGVGGALAVGAMAWILQPSTDPTGAGDKAGKDGEVKVSTDDMVNRNMSEREWMALSEGQMEQYGNQIKGLEGNSQRIEQLEQQIQSLQGEKSAMAEDGTRVLSAYEAENQQLRAQVASAQQTPRPVASGPTALYGAGSPGTYQPVGSAAGQGQAGGGAMIDAGAAPGREIKLVAFTGASAGTAERIVPGKTTSFTDSANYLPPNSIARARVVVGVDATTSVRSQGDPLPVVLRITGPARSVYAEGRLLRTQIEGCMVNGAASGDLSSEKVYVRLQRMTCPQPGGRFAVSEVKGFIAFGGKTGVRGRVVSREGGLVGQAFLAGLAGGFGRGFSFNTESALNGSNVSVNGERQKLSLGEIAQGGVGSGVAGSADQVSKYLIERAEQYQPVIEMPTGIDVEIVFLDGVFIRN</sequence>